<organism evidence="1 2">
    <name type="scientific">Marchantia polymorpha subsp. ruderalis</name>
    <dbReference type="NCBI Taxonomy" id="1480154"/>
    <lineage>
        <taxon>Eukaryota</taxon>
        <taxon>Viridiplantae</taxon>
        <taxon>Streptophyta</taxon>
        <taxon>Embryophyta</taxon>
        <taxon>Marchantiophyta</taxon>
        <taxon>Marchantiopsida</taxon>
        <taxon>Marchantiidae</taxon>
        <taxon>Marchantiales</taxon>
        <taxon>Marchantiaceae</taxon>
        <taxon>Marchantia</taxon>
    </lineage>
</organism>
<evidence type="ECO:0000313" key="2">
    <source>
        <dbReference type="Proteomes" id="UP000077202"/>
    </source>
</evidence>
<comment type="caution">
    <text evidence="1">The sequence shown here is derived from an EMBL/GenBank/DDBJ whole genome shotgun (WGS) entry which is preliminary data.</text>
</comment>
<keyword evidence="2" id="KW-1185">Reference proteome</keyword>
<dbReference type="Proteomes" id="UP000077202">
    <property type="component" value="Unassembled WGS sequence"/>
</dbReference>
<evidence type="ECO:0000313" key="1">
    <source>
        <dbReference type="EMBL" id="OAE27016.1"/>
    </source>
</evidence>
<accession>A0A176W497</accession>
<protein>
    <submittedName>
        <fullName evidence="1">Uncharacterized protein</fullName>
    </submittedName>
</protein>
<reference evidence="1" key="1">
    <citation type="submission" date="2016-03" db="EMBL/GenBank/DDBJ databases">
        <title>Mechanisms controlling the formation of the plant cell surface in tip-growing cells are functionally conserved among land plants.</title>
        <authorList>
            <person name="Honkanen S."/>
            <person name="Jones V.A."/>
            <person name="Morieri G."/>
            <person name="Champion C."/>
            <person name="Hetherington A.J."/>
            <person name="Kelly S."/>
            <person name="Saint-Marcoux D."/>
            <person name="Proust H."/>
            <person name="Prescott H."/>
            <person name="Dolan L."/>
        </authorList>
    </citation>
    <scope>NUCLEOTIDE SEQUENCE [LARGE SCALE GENOMIC DNA]</scope>
    <source>
        <tissue evidence="1">Whole gametophyte</tissue>
    </source>
</reference>
<dbReference type="EMBL" id="LVLJ01002001">
    <property type="protein sequence ID" value="OAE27016.1"/>
    <property type="molecule type" value="Genomic_DNA"/>
</dbReference>
<dbReference type="AlphaFoldDB" id="A0A176W497"/>
<name>A0A176W497_MARPO</name>
<proteinExistence type="predicted"/>
<gene>
    <name evidence="1" type="ORF">AXG93_1774s1260</name>
</gene>
<sequence length="247" mass="27782">MKLQLLRPSKSLLVFRTSVPRPFGSFRGFRSPSRSRFHTHLRDSASKYGMTHVLGLLRLHSSLGMPALRLKPKSCSSSVDCEGAHLAELDESPGEGISSKMVVAQMDSLLSFSIESKAWGKKVLIDEFNSYILKVCQRRRSSSDPRSVGIGCIKDELTLSPTTCRDESQVMKLHNQQPVPGIVIYKRTVHCECHLRYSLKMVFSEHLRRKLGIEKGSPVMHAVSKSLRAEFQEQNPLPTEAQYSLIN</sequence>